<dbReference type="Proteomes" id="UP000481700">
    <property type="component" value="Unassembled WGS sequence"/>
</dbReference>
<proteinExistence type="inferred from homology"/>
<sequence length="748" mass="86403">MKPTNYHLFDFLDFDPDLSRDESLWKAYKPTSVYEKDGDICINVPFQKQVLSNDMAPDTAFPREEYTLVIRQYTSGITRLFIGFGEESMTDQSEMLQFSDRVKKLPLQVTQVEGEWIISTQDGIQRALINIKPPVLDRWSELLPDPQETLDLRLYPDGKREIRLAAYDHFSPPRYDALPLAFCKRNGVKERATLSFESKPDECFAGTGERFAKMDLSGQTFFLKNQDGQGVNNRRTYKNIPFYLSSRMYGTFYHTCAHSKLSLAGQSTRSVQFLSDQAMLDVFIITGNTMEEILRGYRDLTGYPSMPPLWSFGIWMSRMTYFSADEVNEICDRMRAEHYPCDVIHLDTGWFKTDWLCEWKFNEERFPDPKGFIQGLKKKGYRVSLWQLPYVAENAEQIDEARKNDYIAPLTKKQDSEGSNFSALDYAGTIDFTYPKATEWYKGLLKNLLDMGVTCIKTDFGENIHMDALYKGMRPELLNNLYALLYQKAAYEITKDVTGDGIVWARSAWAGCQRYPLHWGGDSCSSWDGMAGSLKGGLHFGLSGFAFWSHDVPGFHTLPNFMNSVVADDVYMRWTQFGVFSSHIRYHGTNKREPWHYPAIAPIIKKWWKLRYTLIPYIIAQSRKAISSGAPLLQALIFHHPEDKLCWHIDDEYYFGNDFLVAPVMNSENRRDVYLPEGQWVNFFTGEVLEGGRWLKDLDVPLDEMPVYVRQGATIPVYPDEVECTDEMDLSKSVELHIDNHFKGIFKD</sequence>
<dbReference type="CDD" id="cd14752">
    <property type="entry name" value="GH31_N"/>
    <property type="match status" value="1"/>
</dbReference>
<comment type="caution">
    <text evidence="6">The sequence shown here is derived from an EMBL/GenBank/DDBJ whole genome shotgun (WGS) entry which is preliminary data.</text>
</comment>
<feature type="domain" description="Glycosyl hydrolase family 31 C-terminal" evidence="5">
    <location>
        <begin position="629"/>
        <end position="715"/>
    </location>
</feature>
<evidence type="ECO:0000313" key="7">
    <source>
        <dbReference type="EMBL" id="MBV3123949.1"/>
    </source>
</evidence>
<dbReference type="Pfam" id="PF13802">
    <property type="entry name" value="Gal_mutarotas_2"/>
    <property type="match status" value="1"/>
</dbReference>
<dbReference type="RefSeq" id="WP_038606461.1">
    <property type="nucleotide sequence ID" value="NZ_CP046427.1"/>
</dbReference>
<evidence type="ECO:0000313" key="9">
    <source>
        <dbReference type="Proteomes" id="UP000294834"/>
    </source>
</evidence>
<keyword evidence="2" id="KW-0326">Glycosidase</keyword>
<evidence type="ECO:0000259" key="3">
    <source>
        <dbReference type="Pfam" id="PF01055"/>
    </source>
</evidence>
<evidence type="ECO:0000313" key="10">
    <source>
        <dbReference type="Proteomes" id="UP000481700"/>
    </source>
</evidence>
<dbReference type="GO" id="GO:0030246">
    <property type="term" value="F:carbohydrate binding"/>
    <property type="evidence" value="ECO:0007669"/>
    <property type="project" value="InterPro"/>
</dbReference>
<evidence type="ECO:0000256" key="1">
    <source>
        <dbReference type="ARBA" id="ARBA00007806"/>
    </source>
</evidence>
<dbReference type="EMBL" id="SLTX01000001">
    <property type="protein sequence ID" value="TDB07516.1"/>
    <property type="molecule type" value="Genomic_DNA"/>
</dbReference>
<dbReference type="PANTHER" id="PTHR43863:SF2">
    <property type="entry name" value="MALTASE-GLUCOAMYLASE"/>
    <property type="match status" value="1"/>
</dbReference>
<dbReference type="Gene3D" id="2.60.40.1760">
    <property type="entry name" value="glycosyl hydrolase (family 31)"/>
    <property type="match status" value="1"/>
</dbReference>
<dbReference type="InterPro" id="IPR048395">
    <property type="entry name" value="Glyco_hydro_31_C"/>
</dbReference>
<dbReference type="GO" id="GO:0004553">
    <property type="term" value="F:hydrolase activity, hydrolyzing O-glycosyl compounds"/>
    <property type="evidence" value="ECO:0007669"/>
    <property type="project" value="InterPro"/>
</dbReference>
<dbReference type="InterPro" id="IPR013780">
    <property type="entry name" value="Glyco_hydro_b"/>
</dbReference>
<feature type="domain" description="Glycoside hydrolase family 31 N-terminal" evidence="4">
    <location>
        <begin position="69"/>
        <end position="259"/>
    </location>
</feature>
<organism evidence="6 10">
    <name type="scientific">Phocaeicola dorei</name>
    <dbReference type="NCBI Taxonomy" id="357276"/>
    <lineage>
        <taxon>Bacteria</taxon>
        <taxon>Pseudomonadati</taxon>
        <taxon>Bacteroidota</taxon>
        <taxon>Bacteroidia</taxon>
        <taxon>Bacteroidales</taxon>
        <taxon>Bacteroidaceae</taxon>
        <taxon>Phocaeicola</taxon>
    </lineage>
</organism>
<dbReference type="SUPFAM" id="SSF51445">
    <property type="entry name" value="(Trans)glycosidases"/>
    <property type="match status" value="1"/>
</dbReference>
<dbReference type="PANTHER" id="PTHR43863">
    <property type="entry name" value="HYDROLASE, PUTATIVE (AFU_ORTHOLOGUE AFUA_1G03140)-RELATED"/>
    <property type="match status" value="1"/>
</dbReference>
<evidence type="ECO:0000256" key="2">
    <source>
        <dbReference type="RuleBase" id="RU361185"/>
    </source>
</evidence>
<dbReference type="InterPro" id="IPR011013">
    <property type="entry name" value="Gal_mutarotase_sf_dom"/>
</dbReference>
<dbReference type="InterPro" id="IPR000322">
    <property type="entry name" value="Glyco_hydro_31_TIM"/>
</dbReference>
<name>A0A0K2HMD1_9BACT</name>
<evidence type="ECO:0000313" key="8">
    <source>
        <dbReference type="EMBL" id="TDB07516.1"/>
    </source>
</evidence>
<dbReference type="InterPro" id="IPR051816">
    <property type="entry name" value="Glycosyl_Hydrolase_31"/>
</dbReference>
<dbReference type="CDD" id="cd06593">
    <property type="entry name" value="GH31_xylosidase_YicI"/>
    <property type="match status" value="1"/>
</dbReference>
<dbReference type="Gene3D" id="2.60.40.1180">
    <property type="entry name" value="Golgi alpha-mannosidase II"/>
    <property type="match status" value="1"/>
</dbReference>
<dbReference type="KEGG" id="bdh:GV66_15615"/>
<dbReference type="SUPFAM" id="SSF51011">
    <property type="entry name" value="Glycosyl hydrolase domain"/>
    <property type="match status" value="1"/>
</dbReference>
<dbReference type="Proteomes" id="UP000294834">
    <property type="component" value="Unassembled WGS sequence"/>
</dbReference>
<evidence type="ECO:0000259" key="4">
    <source>
        <dbReference type="Pfam" id="PF13802"/>
    </source>
</evidence>
<keyword evidence="2" id="KW-0378">Hydrolase</keyword>
<gene>
    <name evidence="8" type="ORF">E1J06_08840</name>
    <name evidence="6" type="ORF">F2Z07_12715</name>
    <name evidence="7" type="ORF">KSU80_12270</name>
</gene>
<dbReference type="Pfam" id="PF21365">
    <property type="entry name" value="Glyco_hydro_31_3rd"/>
    <property type="match status" value="1"/>
</dbReference>
<reference evidence="7" key="3">
    <citation type="submission" date="2021-06" db="EMBL/GenBank/DDBJ databases">
        <title>Collection of gut derived symbiotic bacterial strains cultured from healthy donors.</title>
        <authorList>
            <person name="Lin H."/>
            <person name="Littmann E."/>
            <person name="Pamer E.G."/>
        </authorList>
    </citation>
    <scope>NUCLEOTIDE SEQUENCE</scope>
    <source>
        <strain evidence="7">MSK.5.10</strain>
    </source>
</reference>
<dbReference type="EMBL" id="JAHOAX010000010">
    <property type="protein sequence ID" value="MBV3123949.1"/>
    <property type="molecule type" value="Genomic_DNA"/>
</dbReference>
<feature type="domain" description="Glycoside hydrolase family 31 TIM barrel" evidence="3">
    <location>
        <begin position="304"/>
        <end position="619"/>
    </location>
</feature>
<evidence type="ECO:0000259" key="5">
    <source>
        <dbReference type="Pfam" id="PF21365"/>
    </source>
</evidence>
<dbReference type="Proteomes" id="UP000777173">
    <property type="component" value="Unassembled WGS sequence"/>
</dbReference>
<comment type="similarity">
    <text evidence="1 2">Belongs to the glycosyl hydrolase 31 family.</text>
</comment>
<dbReference type="SUPFAM" id="SSF74650">
    <property type="entry name" value="Galactose mutarotase-like"/>
    <property type="match status" value="1"/>
</dbReference>
<dbReference type="GO" id="GO:0005975">
    <property type="term" value="P:carbohydrate metabolic process"/>
    <property type="evidence" value="ECO:0007669"/>
    <property type="project" value="InterPro"/>
</dbReference>
<dbReference type="InterPro" id="IPR017853">
    <property type="entry name" value="GH"/>
</dbReference>
<dbReference type="EMBL" id="VVZV01000013">
    <property type="protein sequence ID" value="KAA5318509.1"/>
    <property type="molecule type" value="Genomic_DNA"/>
</dbReference>
<evidence type="ECO:0000313" key="6">
    <source>
        <dbReference type="EMBL" id="KAA5318509.1"/>
    </source>
</evidence>
<dbReference type="Gene3D" id="3.20.20.80">
    <property type="entry name" value="Glycosidases"/>
    <property type="match status" value="1"/>
</dbReference>
<reference evidence="6 10" key="1">
    <citation type="journal article" date="2019" name="Nat. Med.">
        <title>A library of human gut bacterial isolates paired with longitudinal multiomics data enables mechanistic microbiome research.</title>
        <authorList>
            <person name="Poyet M."/>
            <person name="Groussin M."/>
            <person name="Gibbons S.M."/>
            <person name="Avila-Pacheco J."/>
            <person name="Jiang X."/>
            <person name="Kearney S.M."/>
            <person name="Perrotta A.R."/>
            <person name="Berdy B."/>
            <person name="Zhao S."/>
            <person name="Lieberman T.D."/>
            <person name="Swanson P.K."/>
            <person name="Smith M."/>
            <person name="Roesemann S."/>
            <person name="Alexander J.E."/>
            <person name="Rich S.A."/>
            <person name="Livny J."/>
            <person name="Vlamakis H."/>
            <person name="Clish C."/>
            <person name="Bullock K."/>
            <person name="Deik A."/>
            <person name="Scott J."/>
            <person name="Pierce K.A."/>
            <person name="Xavier R.J."/>
            <person name="Alm E.J."/>
        </authorList>
    </citation>
    <scope>NUCLEOTIDE SEQUENCE [LARGE SCALE GENOMIC DNA]</scope>
    <source>
        <strain evidence="6 10">BIOML-A25</strain>
    </source>
</reference>
<dbReference type="AlphaFoldDB" id="A0A0K2HMD1"/>
<reference evidence="8 9" key="2">
    <citation type="journal article" date="2019" name="Nat. Microbiol.">
        <title>Genomic variation and strain-specific functional adaptation in the human gut microbiome during early life.</title>
        <authorList>
            <person name="Vatanen T."/>
            <person name="Plichta D.R."/>
            <person name="Somani J."/>
            <person name="Munch P.C."/>
            <person name="Arthur T.D."/>
            <person name="Hall A.B."/>
            <person name="Rudolf S."/>
            <person name="Oakeley E.J."/>
            <person name="Ke X."/>
            <person name="Young R.A."/>
            <person name="Haiser H.J."/>
            <person name="Kolde R."/>
            <person name="Yassour M."/>
            <person name="Luopajarvi K."/>
            <person name="Siljander H."/>
            <person name="Virtanen S.M."/>
            <person name="Ilonen J."/>
            <person name="Uibo R."/>
            <person name="Tillmann V."/>
            <person name="Mokurov S."/>
            <person name="Dorshakova N."/>
            <person name="Porter J.A."/>
            <person name="McHardy A.C."/>
            <person name="Lahdesmaki H."/>
            <person name="Vlamakis H."/>
            <person name="Huttenhower C."/>
            <person name="Knip M."/>
            <person name="Xavier R.J."/>
        </authorList>
    </citation>
    <scope>NUCLEOTIDE SEQUENCE [LARGE SCALE GENOMIC DNA]</scope>
    <source>
        <strain evidence="8 9">RJX1052</strain>
    </source>
</reference>
<dbReference type="Pfam" id="PF01055">
    <property type="entry name" value="Glyco_hydro_31_2nd"/>
    <property type="match status" value="1"/>
</dbReference>
<dbReference type="InterPro" id="IPR025887">
    <property type="entry name" value="Glyco_hydro_31_N_dom"/>
</dbReference>
<protein>
    <submittedName>
        <fullName evidence="6">Alpha-xylosidase</fullName>
    </submittedName>
</protein>
<accession>A0A0K2HMD1</accession>